<accession>A0A4Y2GAQ2</accession>
<dbReference type="AlphaFoldDB" id="A0A4Y2GAQ2"/>
<feature type="region of interest" description="Disordered" evidence="1">
    <location>
        <begin position="109"/>
        <end position="128"/>
    </location>
</feature>
<proteinExistence type="predicted"/>
<reference evidence="2 3" key="1">
    <citation type="journal article" date="2019" name="Sci. Rep.">
        <title>Orb-weaving spider Araneus ventricosus genome elucidates the spidroin gene catalogue.</title>
        <authorList>
            <person name="Kono N."/>
            <person name="Nakamura H."/>
            <person name="Ohtoshi R."/>
            <person name="Moran D.A.P."/>
            <person name="Shinohara A."/>
            <person name="Yoshida Y."/>
            <person name="Fujiwara M."/>
            <person name="Mori M."/>
            <person name="Tomita M."/>
            <person name="Arakawa K."/>
        </authorList>
    </citation>
    <scope>NUCLEOTIDE SEQUENCE [LARGE SCALE GENOMIC DNA]</scope>
</reference>
<dbReference type="Proteomes" id="UP000499080">
    <property type="component" value="Unassembled WGS sequence"/>
</dbReference>
<evidence type="ECO:0000313" key="3">
    <source>
        <dbReference type="Proteomes" id="UP000499080"/>
    </source>
</evidence>
<evidence type="ECO:0000256" key="1">
    <source>
        <dbReference type="SAM" id="MobiDB-lite"/>
    </source>
</evidence>
<gene>
    <name evidence="2" type="ORF">AVEN_14424_1</name>
</gene>
<sequence>MFKLLVHGEAMISHTVLPIRQLSEEEAETRYKHFRLHRTKYALKFFREHCNMDIFNSLLLICDTFLSSFREITKKNYVFGKKSCTYAVEMLVSCQTAATSEDSVVEEISENGISEEEDDIGEEESIQE</sequence>
<organism evidence="2 3">
    <name type="scientific">Araneus ventricosus</name>
    <name type="common">Orbweaver spider</name>
    <name type="synonym">Epeira ventricosa</name>
    <dbReference type="NCBI Taxonomy" id="182803"/>
    <lineage>
        <taxon>Eukaryota</taxon>
        <taxon>Metazoa</taxon>
        <taxon>Ecdysozoa</taxon>
        <taxon>Arthropoda</taxon>
        <taxon>Chelicerata</taxon>
        <taxon>Arachnida</taxon>
        <taxon>Araneae</taxon>
        <taxon>Araneomorphae</taxon>
        <taxon>Entelegynae</taxon>
        <taxon>Araneoidea</taxon>
        <taxon>Araneidae</taxon>
        <taxon>Araneus</taxon>
    </lineage>
</organism>
<protein>
    <submittedName>
        <fullName evidence="2">Uncharacterized protein</fullName>
    </submittedName>
</protein>
<name>A0A4Y2GAQ2_ARAVE</name>
<keyword evidence="3" id="KW-1185">Reference proteome</keyword>
<evidence type="ECO:0000313" key="2">
    <source>
        <dbReference type="EMBL" id="GBM50267.1"/>
    </source>
</evidence>
<comment type="caution">
    <text evidence="2">The sequence shown here is derived from an EMBL/GenBank/DDBJ whole genome shotgun (WGS) entry which is preliminary data.</text>
</comment>
<dbReference type="EMBL" id="BGPR01177045">
    <property type="protein sequence ID" value="GBM50267.1"/>
    <property type="molecule type" value="Genomic_DNA"/>
</dbReference>